<dbReference type="Proteomes" id="UP000738349">
    <property type="component" value="Unassembled WGS sequence"/>
</dbReference>
<name>A0A9P9D0M1_9HYPO</name>
<comment type="caution">
    <text evidence="2">The sequence shown here is derived from an EMBL/GenBank/DDBJ whole genome shotgun (WGS) entry which is preliminary data.</text>
</comment>
<evidence type="ECO:0000313" key="2">
    <source>
        <dbReference type="EMBL" id="KAH7110277.1"/>
    </source>
</evidence>
<accession>A0A9P9D0M1</accession>
<evidence type="ECO:0000313" key="3">
    <source>
        <dbReference type="Proteomes" id="UP000738349"/>
    </source>
</evidence>
<dbReference type="OrthoDB" id="366390at2759"/>
<dbReference type="AlphaFoldDB" id="A0A9P9D0M1"/>
<keyword evidence="3" id="KW-1185">Reference proteome</keyword>
<organism evidence="2 3">
    <name type="scientific">Dactylonectria macrodidyma</name>
    <dbReference type="NCBI Taxonomy" id="307937"/>
    <lineage>
        <taxon>Eukaryota</taxon>
        <taxon>Fungi</taxon>
        <taxon>Dikarya</taxon>
        <taxon>Ascomycota</taxon>
        <taxon>Pezizomycotina</taxon>
        <taxon>Sordariomycetes</taxon>
        <taxon>Hypocreomycetidae</taxon>
        <taxon>Hypocreales</taxon>
        <taxon>Nectriaceae</taxon>
        <taxon>Dactylonectria</taxon>
    </lineage>
</organism>
<protein>
    <recommendedName>
        <fullName evidence="4">Fungal N-terminal domain-containing protein</fullName>
    </recommendedName>
</protein>
<feature type="transmembrane region" description="Helical" evidence="1">
    <location>
        <begin position="6"/>
        <end position="25"/>
    </location>
</feature>
<keyword evidence="1" id="KW-0812">Transmembrane</keyword>
<proteinExistence type="predicted"/>
<evidence type="ECO:0000256" key="1">
    <source>
        <dbReference type="SAM" id="Phobius"/>
    </source>
</evidence>
<keyword evidence="1" id="KW-0472">Membrane</keyword>
<dbReference type="EMBL" id="JAGMUV010000046">
    <property type="protein sequence ID" value="KAH7110277.1"/>
    <property type="molecule type" value="Genomic_DNA"/>
</dbReference>
<evidence type="ECO:0008006" key="4">
    <source>
        <dbReference type="Google" id="ProtNLM"/>
    </source>
</evidence>
<keyword evidence="1" id="KW-1133">Transmembrane helix</keyword>
<gene>
    <name evidence="2" type="ORF">EDB81DRAFT_672231</name>
</gene>
<sequence length="153" mass="16999">MDPLSISAAVVASLQVACSILFNCYRVRAEMRKIPGTLIQIIDEVRDLRNLIESVESVLDREQFSDDTSLTALETSQGFAHVTKTAVANCLAEFRIIESRICLEQVDTLMSSKRKAFLQSLTWHLRGDDVKESIASLQRCKAALNLAISSHNS</sequence>
<reference evidence="2" key="1">
    <citation type="journal article" date="2021" name="Nat. Commun.">
        <title>Genetic determinants of endophytism in the Arabidopsis root mycobiome.</title>
        <authorList>
            <person name="Mesny F."/>
            <person name="Miyauchi S."/>
            <person name="Thiergart T."/>
            <person name="Pickel B."/>
            <person name="Atanasova L."/>
            <person name="Karlsson M."/>
            <person name="Huettel B."/>
            <person name="Barry K.W."/>
            <person name="Haridas S."/>
            <person name="Chen C."/>
            <person name="Bauer D."/>
            <person name="Andreopoulos W."/>
            <person name="Pangilinan J."/>
            <person name="LaButti K."/>
            <person name="Riley R."/>
            <person name="Lipzen A."/>
            <person name="Clum A."/>
            <person name="Drula E."/>
            <person name="Henrissat B."/>
            <person name="Kohler A."/>
            <person name="Grigoriev I.V."/>
            <person name="Martin F.M."/>
            <person name="Hacquard S."/>
        </authorList>
    </citation>
    <scope>NUCLEOTIDE SEQUENCE</scope>
    <source>
        <strain evidence="2">MPI-CAGE-AT-0147</strain>
    </source>
</reference>